<keyword evidence="7" id="KW-0695">RNA-directed DNA polymerase</keyword>
<dbReference type="CDD" id="cd00303">
    <property type="entry name" value="retropepsin_like"/>
    <property type="match status" value="1"/>
</dbReference>
<gene>
    <name evidence="10" type="ORF">V6N12_069210</name>
</gene>
<dbReference type="Proteomes" id="UP001472677">
    <property type="component" value="Unassembled WGS sequence"/>
</dbReference>
<feature type="domain" description="Integrase catalytic" evidence="9">
    <location>
        <begin position="1487"/>
        <end position="1678"/>
    </location>
</feature>
<accession>A0ABR2FDC4</accession>
<dbReference type="InterPro" id="IPR036397">
    <property type="entry name" value="RNaseH_sf"/>
</dbReference>
<evidence type="ECO:0000313" key="10">
    <source>
        <dbReference type="EMBL" id="KAK8578866.1"/>
    </source>
</evidence>
<dbReference type="PANTHER" id="PTHR48475">
    <property type="entry name" value="RIBONUCLEASE H"/>
    <property type="match status" value="1"/>
</dbReference>
<evidence type="ECO:0000313" key="11">
    <source>
        <dbReference type="Proteomes" id="UP001472677"/>
    </source>
</evidence>
<dbReference type="Pfam" id="PF13456">
    <property type="entry name" value="RVT_3"/>
    <property type="match status" value="1"/>
</dbReference>
<evidence type="ECO:0000256" key="5">
    <source>
        <dbReference type="ARBA" id="ARBA00022759"/>
    </source>
</evidence>
<dbReference type="Pfam" id="PF17917">
    <property type="entry name" value="RT_RNaseH"/>
    <property type="match status" value="1"/>
</dbReference>
<keyword evidence="5" id="KW-0255">Endonuclease</keyword>
<evidence type="ECO:0000256" key="8">
    <source>
        <dbReference type="ARBA" id="ARBA00023172"/>
    </source>
</evidence>
<dbReference type="PANTHER" id="PTHR48475:SF1">
    <property type="entry name" value="RNASE H TYPE-1 DOMAIN-CONTAINING PROTEIN"/>
    <property type="match status" value="1"/>
</dbReference>
<dbReference type="InterPro" id="IPR041588">
    <property type="entry name" value="Integrase_H2C2"/>
</dbReference>
<dbReference type="Pfam" id="PF00078">
    <property type="entry name" value="RVT_1"/>
    <property type="match status" value="1"/>
</dbReference>
<dbReference type="InterPro" id="IPR043128">
    <property type="entry name" value="Rev_trsase/Diguanyl_cyclase"/>
</dbReference>
<keyword evidence="11" id="KW-1185">Reference proteome</keyword>
<evidence type="ECO:0000259" key="9">
    <source>
        <dbReference type="PROSITE" id="PS50994"/>
    </source>
</evidence>
<dbReference type="InterPro" id="IPR043502">
    <property type="entry name" value="DNA/RNA_pol_sf"/>
</dbReference>
<evidence type="ECO:0000256" key="1">
    <source>
        <dbReference type="ARBA" id="ARBA00012493"/>
    </source>
</evidence>
<reference evidence="10 11" key="1">
    <citation type="journal article" date="2024" name="G3 (Bethesda)">
        <title>Genome assembly of Hibiscus sabdariffa L. provides insights into metabolisms of medicinal natural products.</title>
        <authorList>
            <person name="Kim T."/>
        </authorList>
    </citation>
    <scope>NUCLEOTIDE SEQUENCE [LARGE SCALE GENOMIC DNA]</scope>
    <source>
        <strain evidence="10">TK-2024</strain>
        <tissue evidence="10">Old leaves</tissue>
    </source>
</reference>
<name>A0ABR2FDC4_9ROSI</name>
<evidence type="ECO:0000256" key="2">
    <source>
        <dbReference type="ARBA" id="ARBA00022679"/>
    </source>
</evidence>
<keyword evidence="4" id="KW-0540">Nuclease</keyword>
<evidence type="ECO:0000256" key="7">
    <source>
        <dbReference type="ARBA" id="ARBA00022918"/>
    </source>
</evidence>
<evidence type="ECO:0000256" key="4">
    <source>
        <dbReference type="ARBA" id="ARBA00022722"/>
    </source>
</evidence>
<dbReference type="Gene3D" id="2.40.70.10">
    <property type="entry name" value="Acid Proteases"/>
    <property type="match status" value="1"/>
</dbReference>
<dbReference type="Gene3D" id="3.30.420.10">
    <property type="entry name" value="Ribonuclease H-like superfamily/Ribonuclease H"/>
    <property type="match status" value="3"/>
</dbReference>
<dbReference type="Gene3D" id="3.10.10.10">
    <property type="entry name" value="HIV Type 1 Reverse Transcriptase, subunit A, domain 1"/>
    <property type="match status" value="1"/>
</dbReference>
<keyword evidence="3" id="KW-0548">Nucleotidyltransferase</keyword>
<dbReference type="SUPFAM" id="SSF53098">
    <property type="entry name" value="Ribonuclease H-like"/>
    <property type="match status" value="2"/>
</dbReference>
<dbReference type="Gene3D" id="1.10.340.70">
    <property type="match status" value="1"/>
</dbReference>
<dbReference type="EC" id="2.7.7.49" evidence="1"/>
<keyword evidence="6" id="KW-0378">Hydrolase</keyword>
<dbReference type="InterPro" id="IPR041373">
    <property type="entry name" value="RT_RNaseH"/>
</dbReference>
<dbReference type="PROSITE" id="PS50994">
    <property type="entry name" value="INTEGRASE"/>
    <property type="match status" value="1"/>
</dbReference>
<dbReference type="InterPro" id="IPR012337">
    <property type="entry name" value="RNaseH-like_sf"/>
</dbReference>
<dbReference type="InterPro" id="IPR001584">
    <property type="entry name" value="Integrase_cat-core"/>
</dbReference>
<dbReference type="Gene3D" id="3.30.70.270">
    <property type="match status" value="2"/>
</dbReference>
<dbReference type="Pfam" id="PF17921">
    <property type="entry name" value="Integrase_H2C2"/>
    <property type="match status" value="1"/>
</dbReference>
<keyword evidence="8" id="KW-0233">DNA recombination</keyword>
<dbReference type="Gene3D" id="3.10.20.370">
    <property type="match status" value="1"/>
</dbReference>
<sequence>MGDGGKKTKTNVDGIKSPLSWVWKKMVEMGLVTSPLEDDQNTPDGYCLYHNEQGHDIQECVDFKVLVQSMMDNKQMEFYEEATPEEIDVYASEEETPRKDVESSFSVVIISGSRRGEMVEGSRPRVVIQRPMPFPYKDNKVVPWRYDCDMAIQGKNDSGERVNDVGFFTRSGRRYVPKEGEYDKIKGKTLIIEPEKRETSAPESPINEPVKEEEVREFLKFLKHSEYNVVEQLHKLPARISVLALLLSSESHRNALLKVLNETFVPKDISVNKLDKLANNINADNFIYFNDDEIPPNGRGSAKALHITTRCKGYTLPGVLIDNGSALNVLPLSTLNRLPVDSSHMKTCHNLVRAFDGTERSVMGRIEIPLQIGPIVYDVDFLVMDIKPTYNCLLGRPWIHSAGAIPSSLHQKLKYISDGRLITVNVEEDIIASISSDAPYVAVDEDAVECSFRSLEFVNATFIAEGNRIPVPKLSKTTRMGIKLTVGKGARVGRGFGKYLQGRVNAPVLANKQDRFGLGYRPDARQRRAEMIKRQERRKARLSGTDVKWEPMTFPPLSKTFVSGGFENLKSDHEVEDLEELLEVLDISAILDENKENNLSGIYPYAPGTALDNWTAEALPAVFKNISESPDISKLSNDETDLEPVFEQEECLDESQDFEEDPNCDLSLELLRMVEHEEKQILPHKESVKVVSLGEENEQKEIKIGTCITAETRKTLIELLQEFKVVFAWSYQDMPGLGTDIVVHKLPIKENCKPVQQKLRRMRVDVLLKIKEEVKKQFDADFLQVVKYSEWVANIVPVPKKDGKVRVDYRDLNKASPKDNFPLPHIDTLVDNTAKQSFFSFMDGFSGYNQIRMHPNDMDKTTFVTPWGTFCYKVMPFGLKNAGATYQCAMVTLFHDMMHKEIEVYVDDMIAKSRTEEEHVEVLRKLFLRLRKFQLKLNPAKCTFGVTSGKLLGFIVSEKRIEVDPDKVKAIQDLLPPRTPKEVRGFLGRLNYIARFISQLTEKCDPIFRLLKKHNPGEWNEECQEAFDKIKHYLSNTPILVPPVLDKPLILYLSVSENSMGCVLGQHDETGRKERAIYYLSKKFTECEARYSSIEKLCCALVWTTKRLRQYMLYHTTWLISKLDPIKYVMGSTMLIGRMARWQILLSEFDLVYVNQKAIKGSVIADFLASRASENYEPLNFDFPNEDLMCVLNTEEGLSLDKYWKLNFDGALNDVGKGIGAVLVSPEGDHYPFACKLDFYCTNNIAEYEACIMGIRAAIERKVKLLKVYGDSMLVIYQLRGEWGTRDLKLIDYKNLVMELVRWFDDITFHYLPREENQMADALATLSSLIQVNDESNLRPIQMSMYEVPAHCYNVEEERSNEHPWYHDILQYIKNHEYPEQATDNEKRTLRRLASEYILDGEILYKRRKDQVLLRCVDEVEAKKILEEVHEGVCGTHANGFMMARQIMRFGYYWSTMEGDCIKYAKKCHKCQIYGDKIHVPPSPLHVMTSPWPFSMWGMDVIGPISPKASNGHRFIFVAIDYFTKWVEAASYASVTRATVVRFLKKEIICRYGMPKKIISDNAKNLNNTAIEGAANKNIKKIVAKMAVTYKDWHEKLSFALLAYRTSVRTSTGATPFSLVYGIEAVLPIEVEFPSLRVLFELNLEEAEWIQARYDQLNLIEEKRLKAIQHGMIYQKRMMRAYDKRVRPREFQEGDLVL</sequence>
<keyword evidence="2" id="KW-0808">Transferase</keyword>
<dbReference type="InterPro" id="IPR000477">
    <property type="entry name" value="RT_dom"/>
</dbReference>
<dbReference type="CDD" id="cd01647">
    <property type="entry name" value="RT_LTR"/>
    <property type="match status" value="1"/>
</dbReference>
<dbReference type="InterPro" id="IPR002156">
    <property type="entry name" value="RNaseH_domain"/>
</dbReference>
<protein>
    <recommendedName>
        <fullName evidence="1">RNA-directed DNA polymerase</fullName>
        <ecNumber evidence="1">2.7.7.49</ecNumber>
    </recommendedName>
</protein>
<comment type="caution">
    <text evidence="10">The sequence shown here is derived from an EMBL/GenBank/DDBJ whole genome shotgun (WGS) entry which is preliminary data.</text>
</comment>
<dbReference type="SUPFAM" id="SSF56672">
    <property type="entry name" value="DNA/RNA polymerases"/>
    <property type="match status" value="1"/>
</dbReference>
<evidence type="ECO:0000256" key="6">
    <source>
        <dbReference type="ARBA" id="ARBA00022801"/>
    </source>
</evidence>
<organism evidence="10 11">
    <name type="scientific">Hibiscus sabdariffa</name>
    <name type="common">roselle</name>
    <dbReference type="NCBI Taxonomy" id="183260"/>
    <lineage>
        <taxon>Eukaryota</taxon>
        <taxon>Viridiplantae</taxon>
        <taxon>Streptophyta</taxon>
        <taxon>Embryophyta</taxon>
        <taxon>Tracheophyta</taxon>
        <taxon>Spermatophyta</taxon>
        <taxon>Magnoliopsida</taxon>
        <taxon>eudicotyledons</taxon>
        <taxon>Gunneridae</taxon>
        <taxon>Pentapetalae</taxon>
        <taxon>rosids</taxon>
        <taxon>malvids</taxon>
        <taxon>Malvales</taxon>
        <taxon>Malvaceae</taxon>
        <taxon>Malvoideae</taxon>
        <taxon>Hibiscus</taxon>
    </lineage>
</organism>
<dbReference type="CDD" id="cd09279">
    <property type="entry name" value="RNase_HI_like"/>
    <property type="match status" value="1"/>
</dbReference>
<dbReference type="EMBL" id="JBBPBM010000006">
    <property type="protein sequence ID" value="KAK8578866.1"/>
    <property type="molecule type" value="Genomic_DNA"/>
</dbReference>
<evidence type="ECO:0000256" key="3">
    <source>
        <dbReference type="ARBA" id="ARBA00022695"/>
    </source>
</evidence>
<dbReference type="CDD" id="cd09274">
    <property type="entry name" value="RNase_HI_RT_Ty3"/>
    <property type="match status" value="1"/>
</dbReference>
<proteinExistence type="predicted"/>
<dbReference type="InterPro" id="IPR021109">
    <property type="entry name" value="Peptidase_aspartic_dom_sf"/>
</dbReference>